<evidence type="ECO:0000313" key="3">
    <source>
        <dbReference type="EMBL" id="EFI27853.1"/>
    </source>
</evidence>
<sequence length="103" mass="11380">MSSKVTENAQNPTSAHDNPASTTPLNSKVNSSRWRYVELPDTPPEKPSLARTKIRKRKGPKASMKQNTVDDPESGSSTEYIPVPRKRRRQLSSTPPTDDGHGP</sequence>
<dbReference type="HOGENOM" id="CLU_2291553_0_0_1"/>
<dbReference type="EMBL" id="AACS02000004">
    <property type="protein sequence ID" value="EFI27853.1"/>
    <property type="molecule type" value="Genomic_DNA"/>
</dbReference>
<proteinExistence type="predicted"/>
<keyword evidence="4" id="KW-1185">Reference proteome</keyword>
<dbReference type="RefSeq" id="XP_002911347.1">
    <property type="nucleotide sequence ID" value="XM_002911301.1"/>
</dbReference>
<reference evidence="2 4" key="2">
    <citation type="journal article" date="2010" name="Proc. Natl. Acad. Sci. U.S.A.">
        <title>Insights into evolution of multicellular fungi from the assembled chromosomes of the mushroom Coprinopsis cinerea (Coprinus cinereus).</title>
        <authorList>
            <person name="Stajich J.E."/>
            <person name="Wilke S.K."/>
            <person name="Ahren D."/>
            <person name="Au C.H."/>
            <person name="Birren B.W."/>
            <person name="Borodovsky M."/>
            <person name="Burns C."/>
            <person name="Canback B."/>
            <person name="Casselton L.A."/>
            <person name="Cheng C.K."/>
            <person name="Deng J."/>
            <person name="Dietrich F.S."/>
            <person name="Fargo D.C."/>
            <person name="Farman M.L."/>
            <person name="Gathman A.C."/>
            <person name="Goldberg J."/>
            <person name="Guigo R."/>
            <person name="Hoegger P.J."/>
            <person name="Hooker J.B."/>
            <person name="Huggins A."/>
            <person name="James T.Y."/>
            <person name="Kamada T."/>
            <person name="Kilaru S."/>
            <person name="Kodira C."/>
            <person name="Kues U."/>
            <person name="Kupfer D."/>
            <person name="Kwan H.S."/>
            <person name="Lomsadze A."/>
            <person name="Li W."/>
            <person name="Lilly W.W."/>
            <person name="Ma L.J."/>
            <person name="Mackey A.J."/>
            <person name="Manning G."/>
            <person name="Martin F."/>
            <person name="Muraguchi H."/>
            <person name="Natvig D.O."/>
            <person name="Palmerini H."/>
            <person name="Ramesh M.A."/>
            <person name="Rehmeyer C.J."/>
            <person name="Roe B.A."/>
            <person name="Shenoy N."/>
            <person name="Stanke M."/>
            <person name="Ter-Hovhannisyan V."/>
            <person name="Tunlid A."/>
            <person name="Velagapudi R."/>
            <person name="Vision T.J."/>
            <person name="Zeng Q."/>
            <person name="Zolan M.E."/>
            <person name="Pukkila P.J."/>
        </authorList>
    </citation>
    <scope>NUCLEOTIDE SEQUENCE [LARGE SCALE GENOMIC DNA]</scope>
    <source>
        <strain evidence="4">Okayama-7 / 130 / ATCC MYA-4618 / FGSC 9003</strain>
        <strain evidence="2">Okayama7#130</strain>
    </source>
</reference>
<gene>
    <name evidence="2" type="ORF">CC1G_12795</name>
    <name evidence="3" type="ORF">CC1G_14346</name>
</gene>
<dbReference type="RefSeq" id="XP_001838544.1">
    <property type="nucleotide sequence ID" value="XM_001838492.1"/>
</dbReference>
<evidence type="ECO:0000313" key="2">
    <source>
        <dbReference type="EMBL" id="EAU83278.1"/>
    </source>
</evidence>
<organism evidence="2 4">
    <name type="scientific">Coprinopsis cinerea (strain Okayama-7 / 130 / ATCC MYA-4618 / FGSC 9003)</name>
    <name type="common">Inky cap fungus</name>
    <name type="synonym">Hormographiella aspergillata</name>
    <dbReference type="NCBI Taxonomy" id="240176"/>
    <lineage>
        <taxon>Eukaryota</taxon>
        <taxon>Fungi</taxon>
        <taxon>Dikarya</taxon>
        <taxon>Basidiomycota</taxon>
        <taxon>Agaricomycotina</taxon>
        <taxon>Agaricomycetes</taxon>
        <taxon>Agaricomycetidae</taxon>
        <taxon>Agaricales</taxon>
        <taxon>Agaricineae</taxon>
        <taxon>Psathyrellaceae</taxon>
        <taxon>Coprinopsis</taxon>
    </lineage>
</organism>
<dbReference type="InParanoid" id="A8P3G6"/>
<dbReference type="VEuPathDB" id="FungiDB:CC1G_12795"/>
<evidence type="ECO:0000313" key="4">
    <source>
        <dbReference type="Proteomes" id="UP000001861"/>
    </source>
</evidence>
<reference evidence="2" key="1">
    <citation type="submission" date="2003-07" db="EMBL/GenBank/DDBJ databases">
        <authorList>
            <person name="Birren B."/>
            <person name="Nusbaum C."/>
            <person name="Abebe A."/>
            <person name="Abouelleil A."/>
            <person name="Adekoya E."/>
            <person name="Ait-zahra M."/>
            <person name="Allen N."/>
            <person name="Allen T."/>
            <person name="An P."/>
            <person name="Anderson M."/>
            <person name="Anderson S."/>
            <person name="Arachchi H."/>
            <person name="Armbruster J."/>
            <person name="Bachantsang P."/>
            <person name="Baldwin J."/>
            <person name="Barry A."/>
            <person name="Bayul T."/>
            <person name="Blitshsteyn B."/>
            <person name="Bloom T."/>
            <person name="Blye J."/>
            <person name="Boguslavskiy L."/>
            <person name="Borowsky M."/>
            <person name="Boukhgalter B."/>
            <person name="Brunache A."/>
            <person name="Butler J."/>
            <person name="Calixte N."/>
            <person name="Calvo S."/>
            <person name="Camarata J."/>
            <person name="Campo K."/>
            <person name="Chang J."/>
            <person name="Cheshatsang Y."/>
            <person name="Citroen M."/>
            <person name="Collymore A."/>
            <person name="Considine T."/>
            <person name="Cook A."/>
            <person name="Cooke P."/>
            <person name="Corum B."/>
            <person name="Cuomo C."/>
            <person name="David R."/>
            <person name="Dawoe T."/>
            <person name="Degray S."/>
            <person name="Dodge S."/>
            <person name="Dooley K."/>
            <person name="Dorje P."/>
            <person name="Dorjee K."/>
            <person name="Dorris L."/>
            <person name="Duffey N."/>
            <person name="Dupes A."/>
            <person name="Elkins T."/>
            <person name="Engels R."/>
            <person name="Erickson J."/>
            <person name="Farina A."/>
            <person name="Faro S."/>
            <person name="Ferreira P."/>
            <person name="Fischer H."/>
            <person name="Fitzgerald M."/>
            <person name="Foley K."/>
            <person name="Gage D."/>
            <person name="Galagan J."/>
            <person name="Gearin G."/>
            <person name="Gnerre S."/>
            <person name="Gnirke A."/>
            <person name="Goyette A."/>
            <person name="Graham J."/>
            <person name="Grandbois E."/>
            <person name="Gyaltsen K."/>
            <person name="Hafez N."/>
            <person name="Hagopian D."/>
            <person name="Hagos B."/>
            <person name="Hall J."/>
            <person name="Hatcher B."/>
            <person name="Heller A."/>
            <person name="Higgins H."/>
            <person name="Honan T."/>
            <person name="Horn A."/>
            <person name="Houde N."/>
            <person name="Hughes L."/>
            <person name="Hulme W."/>
            <person name="Husby E."/>
            <person name="Iliev I."/>
            <person name="Jaffe D."/>
            <person name="Jones C."/>
            <person name="Kamal M."/>
            <person name="Kamat A."/>
            <person name="Kamvysselis M."/>
            <person name="Karlsson E."/>
            <person name="Kells C."/>
            <person name="Kieu A."/>
            <person name="Kisner P."/>
            <person name="Kodira C."/>
            <person name="Kulbokas E."/>
            <person name="Labutti K."/>
            <person name="Lama D."/>
            <person name="Landers T."/>
            <person name="Leger J."/>
            <person name="Levine S."/>
            <person name="Lewis D."/>
            <person name="Lewis T."/>
            <person name="Lindblad-toh K."/>
            <person name="Liu X."/>
            <person name="Lokyitsang T."/>
            <person name="Lokyitsang Y."/>
            <person name="Lucien O."/>
            <person name="Lui A."/>
            <person name="Ma L.J."/>
            <person name="Mabbitt R."/>
            <person name="Macdonald J."/>
            <person name="Maclean C."/>
            <person name="Major J."/>
            <person name="Manning J."/>
            <person name="Marabella R."/>
            <person name="Maru K."/>
            <person name="Matthews C."/>
            <person name="Mauceli E."/>
            <person name="Mccarthy M."/>
            <person name="Mcdonough S."/>
            <person name="Mcghee T."/>
            <person name="Meldrim J."/>
            <person name="Meneus L."/>
            <person name="Mesirov J."/>
            <person name="Mihalev A."/>
            <person name="Mihova T."/>
            <person name="Mikkelsen T."/>
            <person name="Mlenga V."/>
            <person name="Moru K."/>
            <person name="Mozes J."/>
            <person name="Mulrain L."/>
            <person name="Munson G."/>
            <person name="Naylor J."/>
            <person name="Newes C."/>
            <person name="Nguyen C."/>
            <person name="Nguyen N."/>
            <person name="Nguyen T."/>
            <person name="Nicol R."/>
            <person name="Nielsen C."/>
            <person name="Nizzari M."/>
            <person name="Norbu C."/>
            <person name="Norbu N."/>
            <person name="O'donnell P."/>
            <person name="Okoawo O."/>
            <person name="O'leary S."/>
            <person name="Omotosho B."/>
            <person name="O'neill K."/>
            <person name="Osman S."/>
            <person name="Parker S."/>
            <person name="Perrin D."/>
            <person name="Phunkhang P."/>
            <person name="Piqani B."/>
            <person name="Purcell S."/>
            <person name="Rachupka T."/>
            <person name="Ramasamy U."/>
            <person name="Rameau R."/>
            <person name="Ray V."/>
            <person name="Raymond C."/>
            <person name="Retta R."/>
            <person name="Richardson S."/>
            <person name="Rise C."/>
            <person name="Rodriguez J."/>
            <person name="Rogers J."/>
            <person name="Rogov P."/>
            <person name="Rutman M."/>
            <person name="Schupbach R."/>
            <person name="Seaman C."/>
            <person name="Settipalli S."/>
            <person name="Sharpe T."/>
            <person name="Sheridan J."/>
            <person name="Sherpa N."/>
            <person name="Shi J."/>
            <person name="Smirnov S."/>
            <person name="Smith C."/>
            <person name="Sougnez C."/>
            <person name="Spencer B."/>
            <person name="Stalker J."/>
            <person name="Stange-thomann N."/>
            <person name="Stavropoulos S."/>
            <person name="Stetson K."/>
            <person name="Stone C."/>
            <person name="Stone S."/>
            <person name="Stubbs M."/>
            <person name="Talamas J."/>
            <person name="Tchuinga P."/>
            <person name="Tenzing P."/>
            <person name="Tesfaye S."/>
            <person name="Theodore J."/>
            <person name="Thoulutsang Y."/>
            <person name="Topham K."/>
            <person name="Towey S."/>
            <person name="Tsamla T."/>
            <person name="Tsomo N."/>
            <person name="Vallee D."/>
            <person name="Vassiliev H."/>
            <person name="Venkataraman V."/>
            <person name="Vinson J."/>
            <person name="Vo A."/>
            <person name="Wade C."/>
            <person name="Wang S."/>
            <person name="Wangchuk T."/>
            <person name="Wangdi T."/>
            <person name="Whittaker C."/>
            <person name="Wilkinson J."/>
            <person name="Wu Y."/>
            <person name="Wyman D."/>
            <person name="Yadav S."/>
            <person name="Yang S."/>
            <person name="Yang X."/>
            <person name="Yeager S."/>
            <person name="Yee E."/>
            <person name="Young G."/>
            <person name="Zainoun J."/>
            <person name="Zembeck L."/>
            <person name="Zimmer A."/>
            <person name="Zody M."/>
            <person name="Lander E."/>
        </authorList>
    </citation>
    <scope>NUCLEOTIDE SEQUENCE</scope>
    <source>
        <strain evidence="2">Okayama7#130</strain>
    </source>
</reference>
<protein>
    <submittedName>
        <fullName evidence="2">Uncharacterized protein</fullName>
    </submittedName>
</protein>
<dbReference type="Proteomes" id="UP000001861">
    <property type="component" value="Unassembled WGS sequence"/>
</dbReference>
<dbReference type="AlphaFoldDB" id="A8P3G6"/>
<feature type="compositionally biased region" description="Polar residues" evidence="1">
    <location>
        <begin position="64"/>
        <end position="79"/>
    </location>
</feature>
<dbReference type="KEGG" id="cci:CC1G_12795"/>
<accession>A8P3G6</accession>
<dbReference type="GeneID" id="9379881"/>
<name>A8P3G6_COPC7</name>
<dbReference type="KEGG" id="cci:CC1G_14346"/>
<dbReference type="VEuPathDB" id="FungiDB:CC1G_14346"/>
<dbReference type="GeneID" id="6015134"/>
<comment type="caution">
    <text evidence="2">The sequence shown here is derived from an EMBL/GenBank/DDBJ whole genome shotgun (WGS) entry which is preliminary data.</text>
</comment>
<feature type="compositionally biased region" description="Polar residues" evidence="1">
    <location>
        <begin position="1"/>
        <end position="33"/>
    </location>
</feature>
<evidence type="ECO:0000256" key="1">
    <source>
        <dbReference type="SAM" id="MobiDB-lite"/>
    </source>
</evidence>
<feature type="region of interest" description="Disordered" evidence="1">
    <location>
        <begin position="1"/>
        <end position="103"/>
    </location>
</feature>
<dbReference type="EMBL" id="AACS02000004">
    <property type="protein sequence ID" value="EAU83278.1"/>
    <property type="molecule type" value="Genomic_DNA"/>
</dbReference>